<evidence type="ECO:0000313" key="3">
    <source>
        <dbReference type="Proteomes" id="UP000176834"/>
    </source>
</evidence>
<comment type="caution">
    <text evidence="2">The sequence shown here is derived from an EMBL/GenBank/DDBJ whole genome shotgun (WGS) entry which is preliminary data.</text>
</comment>
<dbReference type="Proteomes" id="UP000176834">
    <property type="component" value="Unassembled WGS sequence"/>
</dbReference>
<evidence type="ECO:0000313" key="2">
    <source>
        <dbReference type="EMBL" id="OGN06244.1"/>
    </source>
</evidence>
<keyword evidence="1" id="KW-1133">Transmembrane helix</keyword>
<reference evidence="2 3" key="1">
    <citation type="journal article" date="2016" name="Nat. Commun.">
        <title>Thousands of microbial genomes shed light on interconnected biogeochemical processes in an aquifer system.</title>
        <authorList>
            <person name="Anantharaman K."/>
            <person name="Brown C.T."/>
            <person name="Hug L.A."/>
            <person name="Sharon I."/>
            <person name="Castelle C.J."/>
            <person name="Probst A.J."/>
            <person name="Thomas B.C."/>
            <person name="Singh A."/>
            <person name="Wilkins M.J."/>
            <person name="Karaoz U."/>
            <person name="Brodie E.L."/>
            <person name="Williams K.H."/>
            <person name="Hubbard S.S."/>
            <person name="Banfield J.F."/>
        </authorList>
    </citation>
    <scope>NUCLEOTIDE SEQUENCE [LARGE SCALE GENOMIC DNA]</scope>
</reference>
<evidence type="ECO:0008006" key="4">
    <source>
        <dbReference type="Google" id="ProtNLM"/>
    </source>
</evidence>
<feature type="transmembrane region" description="Helical" evidence="1">
    <location>
        <begin position="9"/>
        <end position="27"/>
    </location>
</feature>
<sequence length="100" mass="11286">MFTIWNNRYIIGIAVLLSLGLLLYFLYSGPSASKGEVFNVVLGADGFEPNNLTINKNDTVIFTTTKDKTFWPASDLHPTHGIYPEFDPRQPIEPNKEQII</sequence>
<accession>A0A1F8EZE6</accession>
<keyword evidence="1" id="KW-0812">Transmembrane</keyword>
<name>A0A1F8EZE6_9BACT</name>
<gene>
    <name evidence="2" type="ORF">A3B86_03950</name>
</gene>
<protein>
    <recommendedName>
        <fullName evidence="4">EfeO-type cupredoxin-like domain-containing protein</fullName>
    </recommendedName>
</protein>
<dbReference type="AlphaFoldDB" id="A0A1F8EZE6"/>
<evidence type="ECO:0000256" key="1">
    <source>
        <dbReference type="SAM" id="Phobius"/>
    </source>
</evidence>
<proteinExistence type="predicted"/>
<organism evidence="2 3">
    <name type="scientific">Candidatus Yanofskybacteria bacterium RIFCSPHIGHO2_02_FULL_38_22b</name>
    <dbReference type="NCBI Taxonomy" id="1802673"/>
    <lineage>
        <taxon>Bacteria</taxon>
        <taxon>Candidatus Yanofskyibacteriota</taxon>
    </lineage>
</organism>
<keyword evidence="1" id="KW-0472">Membrane</keyword>
<dbReference type="EMBL" id="MGJN01000020">
    <property type="protein sequence ID" value="OGN06244.1"/>
    <property type="molecule type" value="Genomic_DNA"/>
</dbReference>